<name>A0A919DPV5_9ACTN</name>
<dbReference type="PROSITE" id="PS50112">
    <property type="entry name" value="PAS"/>
    <property type="match status" value="1"/>
</dbReference>
<protein>
    <recommendedName>
        <fullName evidence="3">PAS domain-containing protein</fullName>
    </recommendedName>
</protein>
<dbReference type="PANTHER" id="PTHR35526:SF3">
    <property type="entry name" value="ANTI-SIGMA-F FACTOR RSBW"/>
    <property type="match status" value="1"/>
</dbReference>
<dbReference type="GO" id="GO:0006355">
    <property type="term" value="P:regulation of DNA-templated transcription"/>
    <property type="evidence" value="ECO:0007669"/>
    <property type="project" value="InterPro"/>
</dbReference>
<dbReference type="InterPro" id="IPR036890">
    <property type="entry name" value="HATPase_C_sf"/>
</dbReference>
<dbReference type="SMART" id="SM00091">
    <property type="entry name" value="PAS"/>
    <property type="match status" value="1"/>
</dbReference>
<accession>A0A919DPV5</accession>
<gene>
    <name evidence="4" type="ORF">GCM10014715_21730</name>
</gene>
<dbReference type="Pfam" id="PF13581">
    <property type="entry name" value="HATPase_c_2"/>
    <property type="match status" value="1"/>
</dbReference>
<keyword evidence="5" id="KW-1185">Reference proteome</keyword>
<dbReference type="NCBIfam" id="TIGR00229">
    <property type="entry name" value="sensory_box"/>
    <property type="match status" value="1"/>
</dbReference>
<dbReference type="Gene3D" id="3.30.450.20">
    <property type="entry name" value="PAS domain"/>
    <property type="match status" value="1"/>
</dbReference>
<dbReference type="InterPro" id="IPR003594">
    <property type="entry name" value="HATPase_dom"/>
</dbReference>
<keyword evidence="1" id="KW-0723">Serine/threonine-protein kinase</keyword>
<comment type="caution">
    <text evidence="4">The sequence shown here is derived from an EMBL/GenBank/DDBJ whole genome shotgun (WGS) entry which is preliminary data.</text>
</comment>
<dbReference type="CDD" id="cd16936">
    <property type="entry name" value="HATPase_RsbW-like"/>
    <property type="match status" value="1"/>
</dbReference>
<reference evidence="4" key="2">
    <citation type="submission" date="2020-09" db="EMBL/GenBank/DDBJ databases">
        <authorList>
            <person name="Sun Q."/>
            <person name="Ohkuma M."/>
        </authorList>
    </citation>
    <scope>NUCLEOTIDE SEQUENCE</scope>
    <source>
        <strain evidence="4">JCM 3302</strain>
    </source>
</reference>
<dbReference type="PANTHER" id="PTHR35526">
    <property type="entry name" value="ANTI-SIGMA-F FACTOR RSBW-RELATED"/>
    <property type="match status" value="1"/>
</dbReference>
<dbReference type="AlphaFoldDB" id="A0A919DPV5"/>
<evidence type="ECO:0000256" key="1">
    <source>
        <dbReference type="ARBA" id="ARBA00022527"/>
    </source>
</evidence>
<dbReference type="Proteomes" id="UP000641386">
    <property type="component" value="Unassembled WGS sequence"/>
</dbReference>
<dbReference type="SUPFAM" id="SSF55874">
    <property type="entry name" value="ATPase domain of HSP90 chaperone/DNA topoisomerase II/histidine kinase"/>
    <property type="match status" value="1"/>
</dbReference>
<keyword evidence="1" id="KW-0808">Transferase</keyword>
<dbReference type="InterPro" id="IPR013767">
    <property type="entry name" value="PAS_fold"/>
</dbReference>
<dbReference type="Pfam" id="PF00989">
    <property type="entry name" value="PAS"/>
    <property type="match status" value="1"/>
</dbReference>
<dbReference type="CDD" id="cd00130">
    <property type="entry name" value="PAS"/>
    <property type="match status" value="1"/>
</dbReference>
<keyword evidence="1" id="KW-0418">Kinase</keyword>
<feature type="domain" description="PAS" evidence="3">
    <location>
        <begin position="306"/>
        <end position="368"/>
    </location>
</feature>
<dbReference type="InterPro" id="IPR050267">
    <property type="entry name" value="Anti-sigma-factor_SerPK"/>
</dbReference>
<dbReference type="GO" id="GO:0004674">
    <property type="term" value="F:protein serine/threonine kinase activity"/>
    <property type="evidence" value="ECO:0007669"/>
    <property type="project" value="UniProtKB-KW"/>
</dbReference>
<dbReference type="Gene3D" id="3.30.565.10">
    <property type="entry name" value="Histidine kinase-like ATPase, C-terminal domain"/>
    <property type="match status" value="1"/>
</dbReference>
<evidence type="ECO:0000256" key="2">
    <source>
        <dbReference type="SAM" id="MobiDB-lite"/>
    </source>
</evidence>
<dbReference type="SUPFAM" id="SSF55785">
    <property type="entry name" value="PYP-like sensor domain (PAS domain)"/>
    <property type="match status" value="1"/>
</dbReference>
<sequence>MTGANPATAPVRRWPPRPDSVPAARQFVRSSLAGTPPDVVDEAELLVSELVTNAVLHAHTEVEVRAWARAGRVHVRVRDQEPHLAPAPRERGLDACTGRGLQLVEDLAAGFGVECDKCGKTVWFELWPEAPETPPVADWGDARPPTGPTVPVLLADLPVVLYGAAQRHQEALLRECLLAGLAGQRPHLPPADVRAAQGAQQGLDAGVAAALGPEPEPVGTVRVALPREAGPAVPLLRRVLEQADAAAADGRLLTRPALPEIRRVSDWLLDEVAAQLDGASPTPWTEVAEETEADPAALAPWDATDLHAADVPCVAADDGNRILAVNRAAADLIGWDADALTGRRLTVLIPPEYRERHLAGFTSLLLTGESRILGRPVPVEALHHDGHRVPVRLLIRAQEARGGRTVFVAELTPAER</sequence>
<evidence type="ECO:0000259" key="3">
    <source>
        <dbReference type="PROSITE" id="PS50112"/>
    </source>
</evidence>
<evidence type="ECO:0000313" key="4">
    <source>
        <dbReference type="EMBL" id="GHE67646.1"/>
    </source>
</evidence>
<evidence type="ECO:0000313" key="5">
    <source>
        <dbReference type="Proteomes" id="UP000641386"/>
    </source>
</evidence>
<dbReference type="RefSeq" id="WP_189898941.1">
    <property type="nucleotide sequence ID" value="NZ_BNBC01000007.1"/>
</dbReference>
<feature type="region of interest" description="Disordered" evidence="2">
    <location>
        <begin position="1"/>
        <end position="20"/>
    </location>
</feature>
<reference evidence="4" key="1">
    <citation type="journal article" date="2014" name="Int. J. Syst. Evol. Microbiol.">
        <title>Complete genome sequence of Corynebacterium casei LMG S-19264T (=DSM 44701T), isolated from a smear-ripened cheese.</title>
        <authorList>
            <consortium name="US DOE Joint Genome Institute (JGI-PGF)"/>
            <person name="Walter F."/>
            <person name="Albersmeier A."/>
            <person name="Kalinowski J."/>
            <person name="Ruckert C."/>
        </authorList>
    </citation>
    <scope>NUCLEOTIDE SEQUENCE</scope>
    <source>
        <strain evidence="4">JCM 3302</strain>
    </source>
</reference>
<organism evidence="4 5">
    <name type="scientific">Streptomyces spiralis</name>
    <dbReference type="NCBI Taxonomy" id="66376"/>
    <lineage>
        <taxon>Bacteria</taxon>
        <taxon>Bacillati</taxon>
        <taxon>Actinomycetota</taxon>
        <taxon>Actinomycetes</taxon>
        <taxon>Kitasatosporales</taxon>
        <taxon>Streptomycetaceae</taxon>
        <taxon>Streptomyces</taxon>
    </lineage>
</organism>
<dbReference type="InterPro" id="IPR035965">
    <property type="entry name" value="PAS-like_dom_sf"/>
</dbReference>
<dbReference type="EMBL" id="BNBC01000007">
    <property type="protein sequence ID" value="GHE67646.1"/>
    <property type="molecule type" value="Genomic_DNA"/>
</dbReference>
<proteinExistence type="predicted"/>
<dbReference type="InterPro" id="IPR000014">
    <property type="entry name" value="PAS"/>
</dbReference>